<protein>
    <submittedName>
        <fullName evidence="1">Uncharacterized protein</fullName>
    </submittedName>
</protein>
<name>A0AAD9YP67_COLKA</name>
<sequence>MGRRNSVEFGYPRRLKGAIPQGEALFADRWEFAVLCGSYFCSLLDGGGLGIAARWLRGTVADASVMPTVQRHPVEFETLKRGRRSV</sequence>
<accession>A0AAD9YP67</accession>
<evidence type="ECO:0000313" key="1">
    <source>
        <dbReference type="EMBL" id="KAK2772197.1"/>
    </source>
</evidence>
<dbReference type="AlphaFoldDB" id="A0AAD9YP67"/>
<organism evidence="1 2">
    <name type="scientific">Colletotrichum kahawae</name>
    <name type="common">Coffee berry disease fungus</name>
    <dbReference type="NCBI Taxonomy" id="34407"/>
    <lineage>
        <taxon>Eukaryota</taxon>
        <taxon>Fungi</taxon>
        <taxon>Dikarya</taxon>
        <taxon>Ascomycota</taxon>
        <taxon>Pezizomycotina</taxon>
        <taxon>Sordariomycetes</taxon>
        <taxon>Hypocreomycetidae</taxon>
        <taxon>Glomerellales</taxon>
        <taxon>Glomerellaceae</taxon>
        <taxon>Colletotrichum</taxon>
        <taxon>Colletotrichum gloeosporioides species complex</taxon>
    </lineage>
</organism>
<gene>
    <name evidence="1" type="ORF">CKAH01_14004</name>
</gene>
<keyword evidence="2" id="KW-1185">Reference proteome</keyword>
<proteinExistence type="predicted"/>
<reference evidence="1" key="1">
    <citation type="submission" date="2023-02" db="EMBL/GenBank/DDBJ databases">
        <title>Colletotrichum kahawae CIFC_Que2 genome sequencing and assembly.</title>
        <authorList>
            <person name="Baroncelli R."/>
        </authorList>
    </citation>
    <scope>NUCLEOTIDE SEQUENCE</scope>
    <source>
        <strain evidence="1">CIFC_Que2</strain>
    </source>
</reference>
<comment type="caution">
    <text evidence="1">The sequence shown here is derived from an EMBL/GenBank/DDBJ whole genome shotgun (WGS) entry which is preliminary data.</text>
</comment>
<dbReference type="Proteomes" id="UP001281614">
    <property type="component" value="Unassembled WGS sequence"/>
</dbReference>
<evidence type="ECO:0000313" key="2">
    <source>
        <dbReference type="Proteomes" id="UP001281614"/>
    </source>
</evidence>
<dbReference type="EMBL" id="VYYT01000070">
    <property type="protein sequence ID" value="KAK2772197.1"/>
    <property type="molecule type" value="Genomic_DNA"/>
</dbReference>